<evidence type="ECO:0000313" key="4">
    <source>
        <dbReference type="EMBL" id="KAK2776865.1"/>
    </source>
</evidence>
<feature type="compositionally biased region" description="Basic and acidic residues" evidence="3">
    <location>
        <begin position="169"/>
        <end position="187"/>
    </location>
</feature>
<feature type="region of interest" description="Disordered" evidence="3">
    <location>
        <begin position="1124"/>
        <end position="1162"/>
    </location>
</feature>
<dbReference type="InterPro" id="IPR002885">
    <property type="entry name" value="PPR_rpt"/>
</dbReference>
<feature type="compositionally biased region" description="Basic and acidic residues" evidence="3">
    <location>
        <begin position="1153"/>
        <end position="1162"/>
    </location>
</feature>
<protein>
    <submittedName>
        <fullName evidence="4">Translation regulator</fullName>
    </submittedName>
</protein>
<sequence>MLERTAATLESCTTLHALPSATHSLRSHRKLHTGFWQHGAAPIDIHSPVLSVHCNEPYSSAAPEPSSSSSPSSTSASHEGLVASTFLLDFLYPSGAAALLRRLAHGINDRQPSSIQRLPRRSRLFTSSAVAAAATTPESPQSDASDAPPRSNNPQTPVDTNTKGTLRARLRESERNDSEADNELRRDIEEDGVDDIKADGFAVIREADVMNTTKTHSGPSFAGYGSRPDLMRDLMAVKQTEYFGSIWQLYSQLEPQLQPAFCPEVIVYLYRSANLLDARRIILLFSQLERSQWTPAVLSSVVNANLRLGNEREALQLYHTGLDEQTMVGGLDDLLQYGFRKVEWDFVRHVWASYHVIFKTHGIKCGNLDRLAAVPNLGNLAIQFAKEIETRFTENPENTEEVDTINILKKKVARRALRQPCKPNEALPLLRIVDQVKWYNIYLCEAIQRGQKDCLPEIYRIYRAFPDTKPYWAILHGMFEIFYPHDIEGLEQVYEDYHTSYQGLDRWGFRKFLKFYASRGDIKSVERLWNQYVQSYQHRKVLQEPETFNHLLNAYANNGDPEGARRVFDEMRDRYGVTPSLYSWNILLKSHVRSKSYNGAMGLFHELCEATAPDQTSFATLMSLTGRSGDLTMTSGLLEKAAEKNVVINVPMLEAMVHAYCQNKKFSHALATCVNAKKQLVPGNQTLLWNALLFYHSERRAFNELCRVLKIMSEMGIEWTSTTHNVLLQALVRCKQTHHAYDLLRKALRDKSFDITPEHFATVMDGGLRTREYGLVTATERMRLRNATARSVDALIRLVEAMIRRQIYSTLPTEEDAGKALLASSLQQMIETIDESNAPDSVLSASLRSADSLHRLRRVLPRAITLFSRYRDFRLVKELFRLQTDFGLVPASQSSDDLPLNMLFALLKENVEDQSWEKAKETWKLIWQHALRLGRPETQKDPMNGKVMQRHAVMLSAPVNTIAKMYLDQKDPDGFKKLVDSVLSAGFTFGRQTMNAICQTLAKLGYWAEACEYCEKYLMPGFSGWQMKRIRNRHKKNLPLEQRRIGSAPQWLRPTSYTIVVLAEEYMEIKAMMPWSSAAAEMIHIATDKFPRVVAAIDTITYTGIGIEVDVFGDKKLSTGQDISQTENAARENAQEGIRQLTSPGASNSEEDGFAKRFEDRI</sequence>
<reference evidence="4" key="1">
    <citation type="submission" date="2023-02" db="EMBL/GenBank/DDBJ databases">
        <title>Colletotrichum kahawae CIFC_Que2 genome sequencing and assembly.</title>
        <authorList>
            <person name="Baroncelli R."/>
        </authorList>
    </citation>
    <scope>NUCLEOTIDE SEQUENCE</scope>
    <source>
        <strain evidence="4">CIFC_Que2</strain>
    </source>
</reference>
<dbReference type="PANTHER" id="PTHR47936">
    <property type="entry name" value="PPR_LONG DOMAIN-CONTAINING PROTEIN"/>
    <property type="match status" value="1"/>
</dbReference>
<comment type="caution">
    <text evidence="4">The sequence shown here is derived from an EMBL/GenBank/DDBJ whole genome shotgun (WGS) entry which is preliminary data.</text>
</comment>
<gene>
    <name evidence="4" type="ORF">CKAH01_03357</name>
</gene>
<dbReference type="PANTHER" id="PTHR47936:SF3">
    <property type="entry name" value="PENTACOTRIPEPTIDE-REPEAT REGION OF PRORP DOMAIN-CONTAINING PROTEIN"/>
    <property type="match status" value="1"/>
</dbReference>
<keyword evidence="1" id="KW-0677">Repeat</keyword>
<proteinExistence type="predicted"/>
<evidence type="ECO:0000256" key="3">
    <source>
        <dbReference type="SAM" id="MobiDB-lite"/>
    </source>
</evidence>
<feature type="compositionally biased region" description="Low complexity" evidence="3">
    <location>
        <begin position="59"/>
        <end position="77"/>
    </location>
</feature>
<feature type="region of interest" description="Disordered" evidence="3">
    <location>
        <begin position="129"/>
        <end position="187"/>
    </location>
</feature>
<feature type="repeat" description="PPR" evidence="2">
    <location>
        <begin position="544"/>
        <end position="574"/>
    </location>
</feature>
<evidence type="ECO:0000256" key="1">
    <source>
        <dbReference type="ARBA" id="ARBA00022737"/>
    </source>
</evidence>
<dbReference type="EMBL" id="VYYT01000024">
    <property type="protein sequence ID" value="KAK2776865.1"/>
    <property type="molecule type" value="Genomic_DNA"/>
</dbReference>
<dbReference type="NCBIfam" id="TIGR00756">
    <property type="entry name" value="PPR"/>
    <property type="match status" value="1"/>
</dbReference>
<dbReference type="PROSITE" id="PS51375">
    <property type="entry name" value="PPR"/>
    <property type="match status" value="1"/>
</dbReference>
<dbReference type="Gene3D" id="1.25.40.10">
    <property type="entry name" value="Tetratricopeptide repeat domain"/>
    <property type="match status" value="2"/>
</dbReference>
<feature type="region of interest" description="Disordered" evidence="3">
    <location>
        <begin position="56"/>
        <end position="77"/>
    </location>
</feature>
<accession>A0AAD9YRM4</accession>
<dbReference type="Proteomes" id="UP001281614">
    <property type="component" value="Unassembled WGS sequence"/>
</dbReference>
<dbReference type="InterPro" id="IPR011990">
    <property type="entry name" value="TPR-like_helical_dom_sf"/>
</dbReference>
<dbReference type="AlphaFoldDB" id="A0AAD9YRM4"/>
<evidence type="ECO:0000256" key="2">
    <source>
        <dbReference type="PROSITE-ProRule" id="PRU00708"/>
    </source>
</evidence>
<dbReference type="Pfam" id="PF13041">
    <property type="entry name" value="PPR_2"/>
    <property type="match status" value="1"/>
</dbReference>
<keyword evidence="5" id="KW-1185">Reference proteome</keyword>
<evidence type="ECO:0000313" key="5">
    <source>
        <dbReference type="Proteomes" id="UP001281614"/>
    </source>
</evidence>
<feature type="compositionally biased region" description="Polar residues" evidence="3">
    <location>
        <begin position="137"/>
        <end position="164"/>
    </location>
</feature>
<organism evidence="4 5">
    <name type="scientific">Colletotrichum kahawae</name>
    <name type="common">Coffee berry disease fungus</name>
    <dbReference type="NCBI Taxonomy" id="34407"/>
    <lineage>
        <taxon>Eukaryota</taxon>
        <taxon>Fungi</taxon>
        <taxon>Dikarya</taxon>
        <taxon>Ascomycota</taxon>
        <taxon>Pezizomycotina</taxon>
        <taxon>Sordariomycetes</taxon>
        <taxon>Hypocreomycetidae</taxon>
        <taxon>Glomerellales</taxon>
        <taxon>Glomerellaceae</taxon>
        <taxon>Colletotrichum</taxon>
        <taxon>Colletotrichum gloeosporioides species complex</taxon>
    </lineage>
</organism>
<name>A0AAD9YRM4_COLKA</name>